<evidence type="ECO:0000313" key="7">
    <source>
        <dbReference type="EMBL" id="TQM38060.1"/>
    </source>
</evidence>
<evidence type="ECO:0000256" key="3">
    <source>
        <dbReference type="ARBA" id="ARBA00022827"/>
    </source>
</evidence>
<dbReference type="InterPro" id="IPR050446">
    <property type="entry name" value="FAD-oxidoreductase/Apoptosis"/>
</dbReference>
<evidence type="ECO:0000256" key="4">
    <source>
        <dbReference type="ARBA" id="ARBA00023002"/>
    </source>
</evidence>
<dbReference type="SUPFAM" id="SSF51905">
    <property type="entry name" value="FAD/NAD(P)-binding domain"/>
    <property type="match status" value="1"/>
</dbReference>
<proteinExistence type="predicted"/>
<organism evidence="7 8">
    <name type="scientific">Pseudonocardia cypriaca</name>
    <dbReference type="NCBI Taxonomy" id="882449"/>
    <lineage>
        <taxon>Bacteria</taxon>
        <taxon>Bacillati</taxon>
        <taxon>Actinomycetota</taxon>
        <taxon>Actinomycetes</taxon>
        <taxon>Pseudonocardiales</taxon>
        <taxon>Pseudonocardiaceae</taxon>
        <taxon>Pseudonocardia</taxon>
    </lineage>
</organism>
<protein>
    <submittedName>
        <fullName evidence="7">3-phenylpropionate/trans-cinnamate dioxygenase ferredoxin reductase subunit</fullName>
    </submittedName>
</protein>
<dbReference type="PRINTS" id="PR00368">
    <property type="entry name" value="FADPNR"/>
</dbReference>
<dbReference type="PRINTS" id="PR00411">
    <property type="entry name" value="PNDRDTASEI"/>
</dbReference>
<evidence type="ECO:0000259" key="5">
    <source>
        <dbReference type="Pfam" id="PF07992"/>
    </source>
</evidence>
<dbReference type="PANTHER" id="PTHR43557">
    <property type="entry name" value="APOPTOSIS-INDUCING FACTOR 1"/>
    <property type="match status" value="1"/>
</dbReference>
<keyword evidence="2" id="KW-0285">Flavoprotein</keyword>
<feature type="domain" description="Reductase C-terminal" evidence="6">
    <location>
        <begin position="319"/>
        <end position="397"/>
    </location>
</feature>
<dbReference type="Gene3D" id="3.50.50.60">
    <property type="entry name" value="FAD/NAD(P)-binding domain"/>
    <property type="match status" value="2"/>
</dbReference>
<dbReference type="Proteomes" id="UP000319818">
    <property type="component" value="Unassembled WGS sequence"/>
</dbReference>
<dbReference type="Pfam" id="PF07992">
    <property type="entry name" value="Pyr_redox_2"/>
    <property type="match status" value="1"/>
</dbReference>
<gene>
    <name evidence="7" type="ORF">FB388_5284</name>
</gene>
<dbReference type="InterPro" id="IPR023753">
    <property type="entry name" value="FAD/NAD-binding_dom"/>
</dbReference>
<dbReference type="SUPFAM" id="SSF55424">
    <property type="entry name" value="FAD/NAD-linked reductases, dimerisation (C-terminal) domain"/>
    <property type="match status" value="1"/>
</dbReference>
<dbReference type="Gene3D" id="3.30.390.30">
    <property type="match status" value="1"/>
</dbReference>
<dbReference type="InterPro" id="IPR036188">
    <property type="entry name" value="FAD/NAD-bd_sf"/>
</dbReference>
<dbReference type="GO" id="GO:0005737">
    <property type="term" value="C:cytoplasm"/>
    <property type="evidence" value="ECO:0007669"/>
    <property type="project" value="TreeGrafter"/>
</dbReference>
<keyword evidence="7" id="KW-0223">Dioxygenase</keyword>
<reference evidence="7 8" key="1">
    <citation type="submission" date="2019-06" db="EMBL/GenBank/DDBJ databases">
        <title>Sequencing the genomes of 1000 actinobacteria strains.</title>
        <authorList>
            <person name="Klenk H.-P."/>
        </authorList>
    </citation>
    <scope>NUCLEOTIDE SEQUENCE [LARGE SCALE GENOMIC DNA]</scope>
    <source>
        <strain evidence="7 8">DSM 45511</strain>
    </source>
</reference>
<dbReference type="Pfam" id="PF14759">
    <property type="entry name" value="Reductase_C"/>
    <property type="match status" value="1"/>
</dbReference>
<sequence length="411" mass="42939">MHGVVVIGAGHAGVEAAASLRAGGYSGPVTVVGAERHLPYQRPPLSKEMLADGGDPGALALRSEAFFADRGIVLRHGPAVDVDRARQQVHIAGDRPLDYDHLVLATGAAPRRIELPGRSLRGVAELRTLDDALALRASLVGAGRMVVLGGGFIGMEVASAARKRGVDVSVVELADRLLGRAVSPPVSAAVAAHHRADGVGLCFGEHATELVGDAGHVTGVRTGSGRVLPADLVVLGIGATAEDGLARRAGLATDGGVLVDRWLTTSDPRIIAIGDCAVVCDPATGTRRRLESIQNATDHGRYAAARILGEERPYCALPWFWSNQGALRLQLVGIAGDSAELVVRGDAARFSVFCMRDGRLTAVESVNDPGTHMAARRLLERATPGEAELVAVDYDVRALARRVLARETAVA</sequence>
<accession>A0A543FW45</accession>
<dbReference type="GO" id="GO:0016651">
    <property type="term" value="F:oxidoreductase activity, acting on NAD(P)H"/>
    <property type="evidence" value="ECO:0007669"/>
    <property type="project" value="TreeGrafter"/>
</dbReference>
<dbReference type="AlphaFoldDB" id="A0A543FW45"/>
<evidence type="ECO:0000256" key="2">
    <source>
        <dbReference type="ARBA" id="ARBA00022630"/>
    </source>
</evidence>
<evidence type="ECO:0000259" key="6">
    <source>
        <dbReference type="Pfam" id="PF14759"/>
    </source>
</evidence>
<name>A0A543FW45_9PSEU</name>
<dbReference type="InterPro" id="IPR016156">
    <property type="entry name" value="FAD/NAD-linked_Rdtase_dimer_sf"/>
</dbReference>
<evidence type="ECO:0000256" key="1">
    <source>
        <dbReference type="ARBA" id="ARBA00001974"/>
    </source>
</evidence>
<dbReference type="PANTHER" id="PTHR43557:SF2">
    <property type="entry name" value="RIESKE DOMAIN-CONTAINING PROTEIN-RELATED"/>
    <property type="match status" value="1"/>
</dbReference>
<evidence type="ECO:0000313" key="8">
    <source>
        <dbReference type="Proteomes" id="UP000319818"/>
    </source>
</evidence>
<keyword evidence="4" id="KW-0560">Oxidoreductase</keyword>
<comment type="caution">
    <text evidence="7">The sequence shown here is derived from an EMBL/GenBank/DDBJ whole genome shotgun (WGS) entry which is preliminary data.</text>
</comment>
<dbReference type="GO" id="GO:0051213">
    <property type="term" value="F:dioxygenase activity"/>
    <property type="evidence" value="ECO:0007669"/>
    <property type="project" value="UniProtKB-KW"/>
</dbReference>
<feature type="domain" description="FAD/NAD(P)-binding" evidence="5">
    <location>
        <begin position="4"/>
        <end position="300"/>
    </location>
</feature>
<keyword evidence="3" id="KW-0274">FAD</keyword>
<dbReference type="EMBL" id="VFPH01000002">
    <property type="protein sequence ID" value="TQM38060.1"/>
    <property type="molecule type" value="Genomic_DNA"/>
</dbReference>
<dbReference type="InterPro" id="IPR028202">
    <property type="entry name" value="Reductase_C"/>
</dbReference>
<comment type="cofactor">
    <cofactor evidence="1">
        <name>FAD</name>
        <dbReference type="ChEBI" id="CHEBI:57692"/>
    </cofactor>
</comment>
<keyword evidence="8" id="KW-1185">Reference proteome</keyword>